<accession>A0AAD5N7C8</accession>
<dbReference type="EMBL" id="JAHQIW010004793">
    <property type="protein sequence ID" value="KAJ1363712.1"/>
    <property type="molecule type" value="Genomic_DNA"/>
</dbReference>
<dbReference type="PRINTS" id="PR01012">
    <property type="entry name" value="NRPEPTIDEYR"/>
</dbReference>
<dbReference type="Proteomes" id="UP001196413">
    <property type="component" value="Unassembled WGS sequence"/>
</dbReference>
<evidence type="ECO:0000256" key="4">
    <source>
        <dbReference type="ARBA" id="ARBA00023170"/>
    </source>
</evidence>
<keyword evidence="5" id="KW-0807">Transducer</keyword>
<dbReference type="Gene3D" id="1.20.1070.10">
    <property type="entry name" value="Rhodopsin 7-helix transmembrane proteins"/>
    <property type="match status" value="1"/>
</dbReference>
<dbReference type="GO" id="GO:0004983">
    <property type="term" value="F:neuropeptide Y receptor activity"/>
    <property type="evidence" value="ECO:0007669"/>
    <property type="project" value="InterPro"/>
</dbReference>
<protein>
    <recommendedName>
        <fullName evidence="8">G-protein coupled receptors family 1 profile domain-containing protein</fullName>
    </recommendedName>
</protein>
<comment type="similarity">
    <text evidence="2">Belongs to the G-protein coupled receptor 1 family.</text>
</comment>
<dbReference type="AlphaFoldDB" id="A0AAD5N7C8"/>
<gene>
    <name evidence="6" type="ORF">KIN20_023633</name>
</gene>
<reference evidence="6" key="1">
    <citation type="submission" date="2021-06" db="EMBL/GenBank/DDBJ databases">
        <title>Parelaphostrongylus tenuis whole genome reference sequence.</title>
        <authorList>
            <person name="Garwood T.J."/>
            <person name="Larsen P.A."/>
            <person name="Fountain-Jones N.M."/>
            <person name="Garbe J.R."/>
            <person name="Macchietto M.G."/>
            <person name="Kania S.A."/>
            <person name="Gerhold R.W."/>
            <person name="Richards J.E."/>
            <person name="Wolf T.M."/>
        </authorList>
    </citation>
    <scope>NUCLEOTIDE SEQUENCE</scope>
    <source>
        <strain evidence="6">MNPRO001-30</strain>
        <tissue evidence="6">Meninges</tissue>
    </source>
</reference>
<keyword evidence="4" id="KW-0675">Receptor</keyword>
<evidence type="ECO:0000313" key="6">
    <source>
        <dbReference type="EMBL" id="KAJ1363712.1"/>
    </source>
</evidence>
<evidence type="ECO:0000313" key="7">
    <source>
        <dbReference type="Proteomes" id="UP001196413"/>
    </source>
</evidence>
<sequence length="128" mass="14392">MVSMLSICVNPFLYGYLNTNFRREFGEIYSRYVICLTKTTGQALLYRDLVTRCNTVFTDANGNPRKMCSLVCCSVDPLSQICIKPKLSGGCVNDTTTGERLTLKAESFPDRDEHVNALEVDNDEESFV</sequence>
<name>A0AAD5N7C8_PARTN</name>
<keyword evidence="7" id="KW-1185">Reference proteome</keyword>
<evidence type="ECO:0000256" key="3">
    <source>
        <dbReference type="ARBA" id="ARBA00023040"/>
    </source>
</evidence>
<evidence type="ECO:0000256" key="1">
    <source>
        <dbReference type="ARBA" id="ARBA00004141"/>
    </source>
</evidence>
<comment type="caution">
    <text evidence="6">The sequence shown here is derived from an EMBL/GenBank/DDBJ whole genome shotgun (WGS) entry which is preliminary data.</text>
</comment>
<evidence type="ECO:0000256" key="2">
    <source>
        <dbReference type="ARBA" id="ARBA00010663"/>
    </source>
</evidence>
<dbReference type="GO" id="GO:0016020">
    <property type="term" value="C:membrane"/>
    <property type="evidence" value="ECO:0007669"/>
    <property type="project" value="UniProtKB-SubCell"/>
</dbReference>
<proteinExistence type="inferred from homology"/>
<evidence type="ECO:0008006" key="8">
    <source>
        <dbReference type="Google" id="ProtNLM"/>
    </source>
</evidence>
<comment type="subcellular location">
    <subcellularLocation>
        <location evidence="1">Membrane</location>
        <topology evidence="1">Multi-pass membrane protein</topology>
    </subcellularLocation>
</comment>
<evidence type="ECO:0000256" key="5">
    <source>
        <dbReference type="ARBA" id="ARBA00023224"/>
    </source>
</evidence>
<dbReference type="InterPro" id="IPR000611">
    <property type="entry name" value="NPY_rcpt"/>
</dbReference>
<keyword evidence="3" id="KW-0297">G-protein coupled receptor</keyword>
<organism evidence="6 7">
    <name type="scientific">Parelaphostrongylus tenuis</name>
    <name type="common">Meningeal worm</name>
    <dbReference type="NCBI Taxonomy" id="148309"/>
    <lineage>
        <taxon>Eukaryota</taxon>
        <taxon>Metazoa</taxon>
        <taxon>Ecdysozoa</taxon>
        <taxon>Nematoda</taxon>
        <taxon>Chromadorea</taxon>
        <taxon>Rhabditida</taxon>
        <taxon>Rhabditina</taxon>
        <taxon>Rhabditomorpha</taxon>
        <taxon>Strongyloidea</taxon>
        <taxon>Metastrongylidae</taxon>
        <taxon>Parelaphostrongylus</taxon>
    </lineage>
</organism>